<evidence type="ECO:0000313" key="2">
    <source>
        <dbReference type="EMBL" id="KAF7821224.1"/>
    </source>
</evidence>
<name>A0A834WLJ4_9FABA</name>
<gene>
    <name evidence="2" type="ORF">G2W53_026679</name>
</gene>
<sequence>MEANVASGTDLGRSHVEVTNGQGLGISRLKVES</sequence>
<feature type="region of interest" description="Disordered" evidence="1">
    <location>
        <begin position="1"/>
        <end position="33"/>
    </location>
</feature>
<evidence type="ECO:0000256" key="1">
    <source>
        <dbReference type="SAM" id="MobiDB-lite"/>
    </source>
</evidence>
<reference evidence="2" key="1">
    <citation type="submission" date="2020-09" db="EMBL/GenBank/DDBJ databases">
        <title>Genome-Enabled Discovery of Anthraquinone Biosynthesis in Senna tora.</title>
        <authorList>
            <person name="Kang S.-H."/>
            <person name="Pandey R.P."/>
            <person name="Lee C.-M."/>
            <person name="Sim J.-S."/>
            <person name="Jeong J.-T."/>
            <person name="Choi B.-S."/>
            <person name="Jung M."/>
            <person name="Ginzburg D."/>
            <person name="Zhao K."/>
            <person name="Won S.Y."/>
            <person name="Oh T.-J."/>
            <person name="Yu Y."/>
            <person name="Kim N.-H."/>
            <person name="Lee O.R."/>
            <person name="Lee T.-H."/>
            <person name="Bashyal P."/>
            <person name="Kim T.-S."/>
            <person name="Lee W.-H."/>
            <person name="Kawkins C."/>
            <person name="Kim C.-K."/>
            <person name="Kim J.S."/>
            <person name="Ahn B.O."/>
            <person name="Rhee S.Y."/>
            <person name="Sohng J.K."/>
        </authorList>
    </citation>
    <scope>NUCLEOTIDE SEQUENCE</scope>
    <source>
        <tissue evidence="2">Leaf</tissue>
    </source>
</reference>
<dbReference type="EMBL" id="JAAIUW010000008">
    <property type="protein sequence ID" value="KAF7821224.1"/>
    <property type="molecule type" value="Genomic_DNA"/>
</dbReference>
<evidence type="ECO:0000313" key="3">
    <source>
        <dbReference type="Proteomes" id="UP000634136"/>
    </source>
</evidence>
<dbReference type="AlphaFoldDB" id="A0A834WLJ4"/>
<protein>
    <submittedName>
        <fullName evidence="2">Uncharacterized protein</fullName>
    </submittedName>
</protein>
<keyword evidence="3" id="KW-1185">Reference proteome</keyword>
<dbReference type="Proteomes" id="UP000634136">
    <property type="component" value="Unassembled WGS sequence"/>
</dbReference>
<organism evidence="2 3">
    <name type="scientific">Senna tora</name>
    <dbReference type="NCBI Taxonomy" id="362788"/>
    <lineage>
        <taxon>Eukaryota</taxon>
        <taxon>Viridiplantae</taxon>
        <taxon>Streptophyta</taxon>
        <taxon>Embryophyta</taxon>
        <taxon>Tracheophyta</taxon>
        <taxon>Spermatophyta</taxon>
        <taxon>Magnoliopsida</taxon>
        <taxon>eudicotyledons</taxon>
        <taxon>Gunneridae</taxon>
        <taxon>Pentapetalae</taxon>
        <taxon>rosids</taxon>
        <taxon>fabids</taxon>
        <taxon>Fabales</taxon>
        <taxon>Fabaceae</taxon>
        <taxon>Caesalpinioideae</taxon>
        <taxon>Cassia clade</taxon>
        <taxon>Senna</taxon>
    </lineage>
</organism>
<proteinExistence type="predicted"/>
<accession>A0A834WLJ4</accession>
<comment type="caution">
    <text evidence="2">The sequence shown here is derived from an EMBL/GenBank/DDBJ whole genome shotgun (WGS) entry which is preliminary data.</text>
</comment>